<feature type="transmembrane region" description="Helical" evidence="1">
    <location>
        <begin position="20"/>
        <end position="39"/>
    </location>
</feature>
<feature type="transmembrane region" description="Helical" evidence="1">
    <location>
        <begin position="45"/>
        <end position="67"/>
    </location>
</feature>
<feature type="non-terminal residue" evidence="2">
    <location>
        <position position="92"/>
    </location>
</feature>
<dbReference type="EMBL" id="CADCWM010000014">
    <property type="protein sequence ID" value="CAA9541372.1"/>
    <property type="molecule type" value="Genomic_DNA"/>
</dbReference>
<organism evidence="2">
    <name type="scientific">uncultured Thermomicrobiales bacterium</name>
    <dbReference type="NCBI Taxonomy" id="1645740"/>
    <lineage>
        <taxon>Bacteria</taxon>
        <taxon>Pseudomonadati</taxon>
        <taxon>Thermomicrobiota</taxon>
        <taxon>Thermomicrobia</taxon>
        <taxon>Thermomicrobiales</taxon>
        <taxon>environmental samples</taxon>
    </lineage>
</organism>
<keyword evidence="1" id="KW-0812">Transmembrane</keyword>
<reference evidence="2" key="1">
    <citation type="submission" date="2020-02" db="EMBL/GenBank/DDBJ databases">
        <authorList>
            <person name="Meier V. D."/>
        </authorList>
    </citation>
    <scope>NUCLEOTIDE SEQUENCE</scope>
    <source>
        <strain evidence="2">AVDCRST_MAG88</strain>
    </source>
</reference>
<evidence type="ECO:0000256" key="1">
    <source>
        <dbReference type="SAM" id="Phobius"/>
    </source>
</evidence>
<accession>A0A6J4U8A2</accession>
<keyword evidence="1" id="KW-0472">Membrane</keyword>
<keyword evidence="1" id="KW-1133">Transmembrane helix</keyword>
<dbReference type="AlphaFoldDB" id="A0A6J4U8A2"/>
<protein>
    <submittedName>
        <fullName evidence="2">Uncharacterized protein</fullName>
    </submittedName>
</protein>
<sequence>MQALLQGGAEDRYRGRIFGAWGTVAALLTLAGNGIAGSLGDRVGIVPLLSAAGGLHIAAGLVALAFLPGAMPARSGGGAGVAVDVDRGVGTG</sequence>
<evidence type="ECO:0000313" key="2">
    <source>
        <dbReference type="EMBL" id="CAA9541372.1"/>
    </source>
</evidence>
<proteinExistence type="predicted"/>
<gene>
    <name evidence="2" type="ORF">AVDCRST_MAG88-39</name>
</gene>
<name>A0A6J4U8A2_9BACT</name>